<dbReference type="AlphaFoldDB" id="D5BRT0"/>
<keyword evidence="6 8" id="KW-1133">Transmembrane helix</keyword>
<dbReference type="GO" id="GO:1903785">
    <property type="term" value="P:L-valine transmembrane transport"/>
    <property type="evidence" value="ECO:0007669"/>
    <property type="project" value="TreeGrafter"/>
</dbReference>
<keyword evidence="10" id="KW-1185">Reference proteome</keyword>
<keyword evidence="7 8" id="KW-0472">Membrane</keyword>
<feature type="transmembrane region" description="Helical" evidence="8">
    <location>
        <begin position="139"/>
        <end position="161"/>
    </location>
</feature>
<gene>
    <name evidence="9" type="ordered locus">SAR116_0734</name>
</gene>
<keyword evidence="9" id="KW-0808">Transferase</keyword>
<comment type="similarity">
    <text evidence="2">Belongs to the AzlC family.</text>
</comment>
<evidence type="ECO:0000256" key="1">
    <source>
        <dbReference type="ARBA" id="ARBA00004651"/>
    </source>
</evidence>
<feature type="transmembrane region" description="Helical" evidence="8">
    <location>
        <begin position="168"/>
        <end position="186"/>
    </location>
</feature>
<name>D5BRT0_PUNMI</name>
<dbReference type="InterPro" id="IPR011606">
    <property type="entry name" value="Brnchd-chn_aa_trnsp_permease"/>
</dbReference>
<dbReference type="Pfam" id="PF03591">
    <property type="entry name" value="AzlC"/>
    <property type="match status" value="1"/>
</dbReference>
<evidence type="ECO:0000313" key="10">
    <source>
        <dbReference type="Proteomes" id="UP000007460"/>
    </source>
</evidence>
<dbReference type="Proteomes" id="UP000007460">
    <property type="component" value="Chromosome"/>
</dbReference>
<feature type="transmembrane region" description="Helical" evidence="8">
    <location>
        <begin position="210"/>
        <end position="228"/>
    </location>
</feature>
<dbReference type="eggNOG" id="COG1296">
    <property type="taxonomic scope" value="Bacteria"/>
</dbReference>
<evidence type="ECO:0000256" key="6">
    <source>
        <dbReference type="ARBA" id="ARBA00022989"/>
    </source>
</evidence>
<dbReference type="EC" id="2.7.8.-" evidence="9"/>
<evidence type="ECO:0000256" key="2">
    <source>
        <dbReference type="ARBA" id="ARBA00010735"/>
    </source>
</evidence>
<evidence type="ECO:0000256" key="5">
    <source>
        <dbReference type="ARBA" id="ARBA00022692"/>
    </source>
</evidence>
<dbReference type="PANTHER" id="PTHR34979">
    <property type="entry name" value="INNER MEMBRANE PROTEIN YGAZ"/>
    <property type="match status" value="1"/>
</dbReference>
<keyword evidence="5 8" id="KW-0812">Transmembrane</keyword>
<feature type="transmembrane region" description="Helical" evidence="8">
    <location>
        <begin position="23"/>
        <end position="43"/>
    </location>
</feature>
<evidence type="ECO:0000256" key="4">
    <source>
        <dbReference type="ARBA" id="ARBA00022475"/>
    </source>
</evidence>
<keyword evidence="3" id="KW-0813">Transport</keyword>
<protein>
    <submittedName>
        <fullName evidence="9">AzlC-like protein</fullName>
        <ecNumber evidence="9">2.7.8.-</ecNumber>
    </submittedName>
</protein>
<proteinExistence type="inferred from homology"/>
<dbReference type="GO" id="GO:0005886">
    <property type="term" value="C:plasma membrane"/>
    <property type="evidence" value="ECO:0007669"/>
    <property type="project" value="UniProtKB-SubCell"/>
</dbReference>
<keyword evidence="4" id="KW-1003">Cell membrane</keyword>
<evidence type="ECO:0000256" key="7">
    <source>
        <dbReference type="ARBA" id="ARBA00023136"/>
    </source>
</evidence>
<organism evidence="9 10">
    <name type="scientific">Puniceispirillum marinum (strain IMCC1322)</name>
    <dbReference type="NCBI Taxonomy" id="488538"/>
    <lineage>
        <taxon>Bacteria</taxon>
        <taxon>Pseudomonadati</taxon>
        <taxon>Pseudomonadota</taxon>
        <taxon>Alphaproteobacteria</taxon>
        <taxon>Candidatus Puniceispirillales</taxon>
        <taxon>Candidatus Puniceispirillaceae</taxon>
        <taxon>Candidatus Puniceispirillum</taxon>
    </lineage>
</organism>
<feature type="transmembrane region" description="Helical" evidence="8">
    <location>
        <begin position="50"/>
        <end position="69"/>
    </location>
</feature>
<dbReference type="KEGG" id="apb:SAR116_0734"/>
<dbReference type="RefSeq" id="WP_013045606.1">
    <property type="nucleotide sequence ID" value="NC_014010.1"/>
</dbReference>
<dbReference type="GO" id="GO:0016740">
    <property type="term" value="F:transferase activity"/>
    <property type="evidence" value="ECO:0007669"/>
    <property type="project" value="UniProtKB-KW"/>
</dbReference>
<dbReference type="PANTHER" id="PTHR34979:SF1">
    <property type="entry name" value="INNER MEMBRANE PROTEIN YGAZ"/>
    <property type="match status" value="1"/>
</dbReference>
<dbReference type="HOGENOM" id="CLU_065777_1_1_5"/>
<dbReference type="STRING" id="488538.SAR116_0734"/>
<comment type="subcellular location">
    <subcellularLocation>
        <location evidence="1">Cell membrane</location>
        <topology evidence="1">Multi-pass membrane protein</topology>
    </subcellularLocation>
</comment>
<dbReference type="EMBL" id="CP001751">
    <property type="protein sequence ID" value="ADE38977.1"/>
    <property type="molecule type" value="Genomic_DNA"/>
</dbReference>
<reference evidence="9 10" key="1">
    <citation type="journal article" date="2010" name="J. Bacteriol.">
        <title>Complete genome sequence of "Candidatus Puniceispirillum marinum" IMCC1322, a representative of the SAR116 clade in the Alphaproteobacteria.</title>
        <authorList>
            <person name="Oh H.M."/>
            <person name="Kwon K.K."/>
            <person name="Kang I."/>
            <person name="Kang S.G."/>
            <person name="Lee J.H."/>
            <person name="Kim S.J."/>
            <person name="Cho J.C."/>
        </authorList>
    </citation>
    <scope>NUCLEOTIDE SEQUENCE [LARGE SCALE GENOMIC DNA]</scope>
    <source>
        <strain evidence="9 10">IMCC1322</strain>
    </source>
</reference>
<evidence type="ECO:0000256" key="8">
    <source>
        <dbReference type="SAM" id="Phobius"/>
    </source>
</evidence>
<evidence type="ECO:0000313" key="9">
    <source>
        <dbReference type="EMBL" id="ADE38977.1"/>
    </source>
</evidence>
<sequence length="244" mass="26141">MPDKAVTSSKDEFWLGVRDELPMMLGIIPFGLVFGVLGISSGLTPLQTILMSSILFGGASQVVFVQLWASNVPALVVGGSVSVINLRHALYSASIASYLRPLPLRWRIILGYLLTDEAYAISIRRFTNKPYSPNQHFHLLGAGLTLWISWQCATITGVLAGTTIPPEWSLGFAIPLTFIAIVAPAIKSRADLAACITAGTIAITGQNLPFKTWIVLAAIGGIVAGWSVKTVTRRPRRQDAGGPS</sequence>
<evidence type="ECO:0000256" key="3">
    <source>
        <dbReference type="ARBA" id="ARBA00022448"/>
    </source>
</evidence>
<accession>D5BRT0</accession>